<dbReference type="EMBL" id="CP021744">
    <property type="protein sequence ID" value="ARZ66932.1"/>
    <property type="molecule type" value="Genomic_DNA"/>
</dbReference>
<accession>A0A1Z2KY03</accession>
<dbReference type="KEGG" id="salj:SMD11_1271"/>
<name>A0A1Z2KY03_9ACTN</name>
<evidence type="ECO:0000313" key="2">
    <source>
        <dbReference type="Proteomes" id="UP000195755"/>
    </source>
</evidence>
<protein>
    <submittedName>
        <fullName evidence="1">Uncharacterized protein</fullName>
    </submittedName>
</protein>
<dbReference type="Proteomes" id="UP000195755">
    <property type="component" value="Chromosome"/>
</dbReference>
<dbReference type="AlphaFoldDB" id="A0A1Z2KY03"/>
<gene>
    <name evidence="1" type="ORF">SMD11_1271</name>
</gene>
<reference evidence="1 2" key="1">
    <citation type="submission" date="2017-06" db="EMBL/GenBank/DDBJ databases">
        <title>Streptomyces albireticuli Genome sequencing and assembly.</title>
        <authorList>
            <person name="Wang Y."/>
            <person name="Du B."/>
            <person name="Ding Y."/>
            <person name="Liu H."/>
            <person name="Hou Q."/>
            <person name="Liu K."/>
            <person name="Yao L."/>
            <person name="Wang C."/>
        </authorList>
    </citation>
    <scope>NUCLEOTIDE SEQUENCE [LARGE SCALE GENOMIC DNA]</scope>
    <source>
        <strain evidence="1 2">MDJK11</strain>
    </source>
</reference>
<sequence length="80" mass="8907">MKDYIELEDSVLDAAEDAAHHDNVRTRMQAISHLFDAIGEHVSRSRFHDKPTVTAALVRRAAEAYVSTRRGFVADARAVA</sequence>
<organism evidence="1 2">
    <name type="scientific">Streptomyces albireticuli</name>
    <dbReference type="NCBI Taxonomy" id="1940"/>
    <lineage>
        <taxon>Bacteria</taxon>
        <taxon>Bacillati</taxon>
        <taxon>Actinomycetota</taxon>
        <taxon>Actinomycetes</taxon>
        <taxon>Kitasatosporales</taxon>
        <taxon>Streptomycetaceae</taxon>
        <taxon>Streptomyces</taxon>
    </lineage>
</organism>
<evidence type="ECO:0000313" key="1">
    <source>
        <dbReference type="EMBL" id="ARZ66932.1"/>
    </source>
</evidence>
<dbReference type="OrthoDB" id="4281781at2"/>
<proteinExistence type="predicted"/>
<dbReference type="RefSeq" id="WP_087925465.1">
    <property type="nucleotide sequence ID" value="NZ_CP021744.1"/>
</dbReference>